<evidence type="ECO:0000256" key="3">
    <source>
        <dbReference type="ARBA" id="ARBA00012328"/>
    </source>
</evidence>
<dbReference type="PANTHER" id="PTHR30027:SF3">
    <property type="entry name" value="16S RRNA (URACIL(1498)-N(3))-METHYLTRANSFERASE"/>
    <property type="match status" value="1"/>
</dbReference>
<organism evidence="15 16">
    <name type="scientific">Aliidiomarina haloalkalitolerans</name>
    <dbReference type="NCBI Taxonomy" id="859059"/>
    <lineage>
        <taxon>Bacteria</taxon>
        <taxon>Pseudomonadati</taxon>
        <taxon>Pseudomonadota</taxon>
        <taxon>Gammaproteobacteria</taxon>
        <taxon>Alteromonadales</taxon>
        <taxon>Idiomarinaceae</taxon>
        <taxon>Aliidiomarina</taxon>
    </lineage>
</organism>
<dbReference type="OrthoDB" id="9815641at2"/>
<evidence type="ECO:0000259" key="14">
    <source>
        <dbReference type="Pfam" id="PF20260"/>
    </source>
</evidence>
<evidence type="ECO:0000256" key="7">
    <source>
        <dbReference type="ARBA" id="ARBA00022603"/>
    </source>
</evidence>
<dbReference type="GO" id="GO:0070042">
    <property type="term" value="F:rRNA (uridine-N3-)-methyltransferase activity"/>
    <property type="evidence" value="ECO:0007669"/>
    <property type="project" value="TreeGrafter"/>
</dbReference>
<evidence type="ECO:0000256" key="12">
    <source>
        <dbReference type="PIRNR" id="PIRNR015601"/>
    </source>
</evidence>
<gene>
    <name evidence="15" type="ORF">CWE06_07120</name>
</gene>
<comment type="subcellular location">
    <subcellularLocation>
        <location evidence="1 12">Cytoplasm</location>
    </subcellularLocation>
</comment>
<evidence type="ECO:0000256" key="8">
    <source>
        <dbReference type="ARBA" id="ARBA00022679"/>
    </source>
</evidence>
<evidence type="ECO:0000256" key="1">
    <source>
        <dbReference type="ARBA" id="ARBA00004496"/>
    </source>
</evidence>
<name>A0A432VTP3_9GAMM</name>
<evidence type="ECO:0000256" key="2">
    <source>
        <dbReference type="ARBA" id="ARBA00005528"/>
    </source>
</evidence>
<dbReference type="Proteomes" id="UP000288212">
    <property type="component" value="Unassembled WGS sequence"/>
</dbReference>
<keyword evidence="5 12" id="KW-0963">Cytoplasm</keyword>
<evidence type="ECO:0000256" key="10">
    <source>
        <dbReference type="ARBA" id="ARBA00025699"/>
    </source>
</evidence>
<comment type="caution">
    <text evidence="15">The sequence shown here is derived from an EMBL/GenBank/DDBJ whole genome shotgun (WGS) entry which is preliminary data.</text>
</comment>
<dbReference type="PIRSF" id="PIRSF015601">
    <property type="entry name" value="MTase_slr0722"/>
    <property type="match status" value="1"/>
</dbReference>
<keyword evidence="9 12" id="KW-0949">S-adenosyl-L-methionine</keyword>
<dbReference type="Gene3D" id="2.40.240.20">
    <property type="entry name" value="Hypothetical PUA domain-like, domain 1"/>
    <property type="match status" value="1"/>
</dbReference>
<dbReference type="RefSeq" id="WP_126792593.1">
    <property type="nucleotide sequence ID" value="NZ_PIPI01000004.1"/>
</dbReference>
<dbReference type="SUPFAM" id="SSF75217">
    <property type="entry name" value="alpha/beta knot"/>
    <property type="match status" value="1"/>
</dbReference>
<evidence type="ECO:0000256" key="9">
    <source>
        <dbReference type="ARBA" id="ARBA00022691"/>
    </source>
</evidence>
<keyword evidence="6 12" id="KW-0698">rRNA processing</keyword>
<dbReference type="NCBIfam" id="NF008692">
    <property type="entry name" value="PRK11713.1-5"/>
    <property type="match status" value="1"/>
</dbReference>
<evidence type="ECO:0000256" key="11">
    <source>
        <dbReference type="ARBA" id="ARBA00047944"/>
    </source>
</evidence>
<dbReference type="EC" id="2.1.1.193" evidence="3 12"/>
<evidence type="ECO:0000259" key="13">
    <source>
        <dbReference type="Pfam" id="PF04452"/>
    </source>
</evidence>
<reference evidence="15 16" key="1">
    <citation type="journal article" date="2011" name="Front. Microbiol.">
        <title>Genomic signatures of strain selection and enhancement in Bacillus atrophaeus var. globigii, a historical biowarfare simulant.</title>
        <authorList>
            <person name="Gibbons H.S."/>
            <person name="Broomall S.M."/>
            <person name="McNew L.A."/>
            <person name="Daligault H."/>
            <person name="Chapman C."/>
            <person name="Bruce D."/>
            <person name="Karavis M."/>
            <person name="Krepps M."/>
            <person name="McGregor P.A."/>
            <person name="Hong C."/>
            <person name="Park K.H."/>
            <person name="Akmal A."/>
            <person name="Feldman A."/>
            <person name="Lin J.S."/>
            <person name="Chang W.E."/>
            <person name="Higgs B.W."/>
            <person name="Demirev P."/>
            <person name="Lindquist J."/>
            <person name="Liem A."/>
            <person name="Fochler E."/>
            <person name="Read T.D."/>
            <person name="Tapia R."/>
            <person name="Johnson S."/>
            <person name="Bishop-Lilly K.A."/>
            <person name="Detter C."/>
            <person name="Han C."/>
            <person name="Sozhamannan S."/>
            <person name="Rosenzweig C.N."/>
            <person name="Skowronski E.W."/>
        </authorList>
    </citation>
    <scope>NUCLEOTIDE SEQUENCE [LARGE SCALE GENOMIC DNA]</scope>
    <source>
        <strain evidence="15 16">AK5</strain>
    </source>
</reference>
<sequence length="242" mass="26557">MRIPRFYQTQTFALNGVFQLSDEASHHASRVLRLPVGATIELFNGDNRAYTAEITAVSKKSVDVKITAEREANVESDLKIHLAQGISKGDRMDFVLQKSVELGVHEITPLFTKRCNVKLSGDRLEKKQEQWQKIVISACEQSGRNFVPKVLPAMKLTDWLAAERNGITVTLDPHVKTPFSGLAEANEYHLLIGPEGGFSEQEVLATAAAGCHPVQLGPRILRTETAALAAITALQCHFGDLG</sequence>
<dbReference type="SUPFAM" id="SSF88697">
    <property type="entry name" value="PUA domain-like"/>
    <property type="match status" value="1"/>
</dbReference>
<evidence type="ECO:0000313" key="16">
    <source>
        <dbReference type="Proteomes" id="UP000288212"/>
    </source>
</evidence>
<dbReference type="GO" id="GO:0070475">
    <property type="term" value="P:rRNA base methylation"/>
    <property type="evidence" value="ECO:0007669"/>
    <property type="project" value="TreeGrafter"/>
</dbReference>
<evidence type="ECO:0000256" key="4">
    <source>
        <dbReference type="ARBA" id="ARBA00013673"/>
    </source>
</evidence>
<evidence type="ECO:0000256" key="6">
    <source>
        <dbReference type="ARBA" id="ARBA00022552"/>
    </source>
</evidence>
<dbReference type="InterPro" id="IPR029026">
    <property type="entry name" value="tRNA_m1G_MTases_N"/>
</dbReference>
<protein>
    <recommendedName>
        <fullName evidence="4 12">Ribosomal RNA small subunit methyltransferase E</fullName>
        <ecNumber evidence="3 12">2.1.1.193</ecNumber>
    </recommendedName>
</protein>
<dbReference type="InterPro" id="IPR046886">
    <property type="entry name" value="RsmE_MTase_dom"/>
</dbReference>
<comment type="catalytic activity">
    <reaction evidence="11 12">
        <text>uridine(1498) in 16S rRNA + S-adenosyl-L-methionine = N(3)-methyluridine(1498) in 16S rRNA + S-adenosyl-L-homocysteine + H(+)</text>
        <dbReference type="Rhea" id="RHEA:42920"/>
        <dbReference type="Rhea" id="RHEA-COMP:10283"/>
        <dbReference type="Rhea" id="RHEA-COMP:10284"/>
        <dbReference type="ChEBI" id="CHEBI:15378"/>
        <dbReference type="ChEBI" id="CHEBI:57856"/>
        <dbReference type="ChEBI" id="CHEBI:59789"/>
        <dbReference type="ChEBI" id="CHEBI:65315"/>
        <dbReference type="ChEBI" id="CHEBI:74502"/>
        <dbReference type="EC" id="2.1.1.193"/>
    </reaction>
</comment>
<accession>A0A432VTP3</accession>
<feature type="domain" description="Ribosomal RNA small subunit methyltransferase E methyltransferase" evidence="13">
    <location>
        <begin position="75"/>
        <end position="235"/>
    </location>
</feature>
<keyword evidence="7 12" id="KW-0489">Methyltransferase</keyword>
<dbReference type="InterPro" id="IPR046887">
    <property type="entry name" value="RsmE_PUA-like"/>
</dbReference>
<dbReference type="InterPro" id="IPR006700">
    <property type="entry name" value="RsmE"/>
</dbReference>
<dbReference type="AlphaFoldDB" id="A0A432VTP3"/>
<feature type="domain" description="Ribosomal RNA small subunit methyltransferase E PUA-like" evidence="14">
    <location>
        <begin position="20"/>
        <end position="66"/>
    </location>
</feature>
<keyword evidence="8 12" id="KW-0808">Transferase</keyword>
<dbReference type="NCBIfam" id="TIGR00046">
    <property type="entry name" value="RsmE family RNA methyltransferase"/>
    <property type="match status" value="1"/>
</dbReference>
<evidence type="ECO:0000256" key="5">
    <source>
        <dbReference type="ARBA" id="ARBA00022490"/>
    </source>
</evidence>
<comment type="similarity">
    <text evidence="2 12">Belongs to the RNA methyltransferase RsmE family.</text>
</comment>
<dbReference type="Gene3D" id="3.40.1280.10">
    <property type="match status" value="1"/>
</dbReference>
<dbReference type="Pfam" id="PF20260">
    <property type="entry name" value="PUA_4"/>
    <property type="match status" value="1"/>
</dbReference>
<dbReference type="InterPro" id="IPR015947">
    <property type="entry name" value="PUA-like_sf"/>
</dbReference>
<proteinExistence type="inferred from homology"/>
<dbReference type="Pfam" id="PF04452">
    <property type="entry name" value="Methyltrans_RNA"/>
    <property type="match status" value="1"/>
</dbReference>
<dbReference type="PANTHER" id="PTHR30027">
    <property type="entry name" value="RIBOSOMAL RNA SMALL SUBUNIT METHYLTRANSFERASE E"/>
    <property type="match status" value="1"/>
</dbReference>
<keyword evidence="16" id="KW-1185">Reference proteome</keyword>
<evidence type="ECO:0000313" key="15">
    <source>
        <dbReference type="EMBL" id="RUO19803.1"/>
    </source>
</evidence>
<comment type="function">
    <text evidence="10 12">Specifically methylates the N3 position of the uracil ring of uridine 1498 (m3U1498) in 16S rRNA. Acts on the fully assembled 30S ribosomal subunit.</text>
</comment>
<dbReference type="GO" id="GO:0005737">
    <property type="term" value="C:cytoplasm"/>
    <property type="evidence" value="ECO:0007669"/>
    <property type="project" value="UniProtKB-SubCell"/>
</dbReference>
<dbReference type="CDD" id="cd18084">
    <property type="entry name" value="RsmE-like"/>
    <property type="match status" value="1"/>
</dbReference>
<dbReference type="EMBL" id="PIPI01000004">
    <property type="protein sequence ID" value="RUO19803.1"/>
    <property type="molecule type" value="Genomic_DNA"/>
</dbReference>
<dbReference type="InterPro" id="IPR029028">
    <property type="entry name" value="Alpha/beta_knot_MTases"/>
</dbReference>